<accession>A0A0G4LP38</accession>
<evidence type="ECO:0000313" key="3">
    <source>
        <dbReference type="Proteomes" id="UP000045706"/>
    </source>
</evidence>
<sequence>MEPARASEEMRVLQLHHAHQVCGIVAHTRDRGIASVAIRSLAIASAVLTDPREQEEVLCILERIQTESGWGLGSVVGELKRGWGWGDRSPLAMFYEQDPQQHQQQQQQQPPLQQTQQPVAGPVAGHSGSKVNPLSFADFSLPNHPYQNWYEPPNRTNGYAPQGLL</sequence>
<name>A0A0G4LP38_VERLO</name>
<reference evidence="3" key="1">
    <citation type="submission" date="2015-05" db="EMBL/GenBank/DDBJ databases">
        <authorList>
            <person name="Fogelqvist Johan"/>
        </authorList>
    </citation>
    <scope>NUCLEOTIDE SEQUENCE [LARGE SCALE GENOMIC DNA]</scope>
</reference>
<feature type="compositionally biased region" description="Low complexity" evidence="1">
    <location>
        <begin position="97"/>
        <end position="118"/>
    </location>
</feature>
<proteinExistence type="predicted"/>
<feature type="non-terminal residue" evidence="2">
    <location>
        <position position="165"/>
    </location>
</feature>
<gene>
    <name evidence="2" type="ORF">BN1723_018097</name>
</gene>
<evidence type="ECO:0000256" key="1">
    <source>
        <dbReference type="SAM" id="MobiDB-lite"/>
    </source>
</evidence>
<dbReference type="EMBL" id="CVQI01015225">
    <property type="protein sequence ID" value="CRK23751.1"/>
    <property type="molecule type" value="Genomic_DNA"/>
</dbReference>
<evidence type="ECO:0000313" key="2">
    <source>
        <dbReference type="EMBL" id="CRK23751.1"/>
    </source>
</evidence>
<dbReference type="Proteomes" id="UP000045706">
    <property type="component" value="Unassembled WGS sequence"/>
</dbReference>
<dbReference type="AlphaFoldDB" id="A0A0G4LP38"/>
<feature type="region of interest" description="Disordered" evidence="1">
    <location>
        <begin position="97"/>
        <end position="128"/>
    </location>
</feature>
<feature type="region of interest" description="Disordered" evidence="1">
    <location>
        <begin position="145"/>
        <end position="165"/>
    </location>
</feature>
<protein>
    <submittedName>
        <fullName evidence="2">Uncharacterized protein</fullName>
    </submittedName>
</protein>
<organism evidence="2 3">
    <name type="scientific">Verticillium longisporum</name>
    <name type="common">Verticillium dahliae var. longisporum</name>
    <dbReference type="NCBI Taxonomy" id="100787"/>
    <lineage>
        <taxon>Eukaryota</taxon>
        <taxon>Fungi</taxon>
        <taxon>Dikarya</taxon>
        <taxon>Ascomycota</taxon>
        <taxon>Pezizomycotina</taxon>
        <taxon>Sordariomycetes</taxon>
        <taxon>Hypocreomycetidae</taxon>
        <taxon>Glomerellales</taxon>
        <taxon>Plectosphaerellaceae</taxon>
        <taxon>Verticillium</taxon>
    </lineage>
</organism>